<gene>
    <name evidence="1" type="ORF">EJ02DRAFT_109190</name>
</gene>
<dbReference type="EMBL" id="ML976019">
    <property type="protein sequence ID" value="KAF1944111.1"/>
    <property type="molecule type" value="Genomic_DNA"/>
</dbReference>
<accession>A0A6A5SUD8</accession>
<dbReference type="AlphaFoldDB" id="A0A6A5SUD8"/>
<evidence type="ECO:0000313" key="1">
    <source>
        <dbReference type="EMBL" id="KAF1944111.1"/>
    </source>
</evidence>
<reference evidence="1" key="1">
    <citation type="journal article" date="2020" name="Stud. Mycol.">
        <title>101 Dothideomycetes genomes: a test case for predicting lifestyles and emergence of pathogens.</title>
        <authorList>
            <person name="Haridas S."/>
            <person name="Albert R."/>
            <person name="Binder M."/>
            <person name="Bloem J."/>
            <person name="Labutti K."/>
            <person name="Salamov A."/>
            <person name="Andreopoulos B."/>
            <person name="Baker S."/>
            <person name="Barry K."/>
            <person name="Bills G."/>
            <person name="Bluhm B."/>
            <person name="Cannon C."/>
            <person name="Castanera R."/>
            <person name="Culley D."/>
            <person name="Daum C."/>
            <person name="Ezra D."/>
            <person name="Gonzalez J."/>
            <person name="Henrissat B."/>
            <person name="Kuo A."/>
            <person name="Liang C."/>
            <person name="Lipzen A."/>
            <person name="Lutzoni F."/>
            <person name="Magnuson J."/>
            <person name="Mondo S."/>
            <person name="Nolan M."/>
            <person name="Ohm R."/>
            <person name="Pangilinan J."/>
            <person name="Park H.-J."/>
            <person name="Ramirez L."/>
            <person name="Alfaro M."/>
            <person name="Sun H."/>
            <person name="Tritt A."/>
            <person name="Yoshinaga Y."/>
            <person name="Zwiers L.-H."/>
            <person name="Turgeon B."/>
            <person name="Goodwin S."/>
            <person name="Spatafora J."/>
            <person name="Crous P."/>
            <person name="Grigoriev I."/>
        </authorList>
    </citation>
    <scope>NUCLEOTIDE SEQUENCE</scope>
    <source>
        <strain evidence="1">CBS 161.51</strain>
    </source>
</reference>
<keyword evidence="2" id="KW-1185">Reference proteome</keyword>
<proteinExistence type="predicted"/>
<dbReference type="Proteomes" id="UP000800038">
    <property type="component" value="Unassembled WGS sequence"/>
</dbReference>
<name>A0A6A5SUD8_9PLEO</name>
<protein>
    <submittedName>
        <fullName evidence="1">Uncharacterized protein</fullName>
    </submittedName>
</protein>
<sequence length="137" mass="15716">MRYPLNQEVLLLCTCRPLRHRFLYSRSLWSFVAVLLVVLRVSKKAVSFDEDLKIIPSAFRLKPTAIPHCWNCVTLETRLYGTTATSIFRLESPMRILDQSLAFRKSTNILRYSIASTIAPSQHTRKSSKSSEQADIV</sequence>
<organism evidence="1 2">
    <name type="scientific">Clathrospora elynae</name>
    <dbReference type="NCBI Taxonomy" id="706981"/>
    <lineage>
        <taxon>Eukaryota</taxon>
        <taxon>Fungi</taxon>
        <taxon>Dikarya</taxon>
        <taxon>Ascomycota</taxon>
        <taxon>Pezizomycotina</taxon>
        <taxon>Dothideomycetes</taxon>
        <taxon>Pleosporomycetidae</taxon>
        <taxon>Pleosporales</taxon>
        <taxon>Diademaceae</taxon>
        <taxon>Clathrospora</taxon>
    </lineage>
</organism>
<evidence type="ECO:0000313" key="2">
    <source>
        <dbReference type="Proteomes" id="UP000800038"/>
    </source>
</evidence>